<organism evidence="3">
    <name type="scientific">Nippostrongylus brasiliensis</name>
    <name type="common">Rat hookworm</name>
    <dbReference type="NCBI Taxonomy" id="27835"/>
    <lineage>
        <taxon>Eukaryota</taxon>
        <taxon>Metazoa</taxon>
        <taxon>Ecdysozoa</taxon>
        <taxon>Nematoda</taxon>
        <taxon>Chromadorea</taxon>
        <taxon>Rhabditida</taxon>
        <taxon>Rhabditina</taxon>
        <taxon>Rhabditomorpha</taxon>
        <taxon>Strongyloidea</taxon>
        <taxon>Heligmosomidae</taxon>
        <taxon>Nippostrongylus</taxon>
    </lineage>
</organism>
<gene>
    <name evidence="1" type="ORF">NBR_LOCUS20140</name>
</gene>
<keyword evidence="2" id="KW-1185">Reference proteome</keyword>
<protein>
    <submittedName>
        <fullName evidence="1 3">Uncharacterized protein</fullName>
    </submittedName>
</protein>
<dbReference type="WBParaSite" id="NBR_0002013901-mRNA-1">
    <property type="protein sequence ID" value="NBR_0002013901-mRNA-1"/>
    <property type="gene ID" value="NBR_0002013901"/>
</dbReference>
<sequence length="92" mass="10538">MRQPERNGYGGVTVLLKEHEGYANTTRNDEFVPPNHKNTGEANYIPSTAAFQLIDANAVEVDDRKKNKMEILDWQAFINFTAVLFRRGRLKV</sequence>
<name>A0A0N4YSB7_NIPBR</name>
<reference evidence="3" key="1">
    <citation type="submission" date="2017-02" db="UniProtKB">
        <authorList>
            <consortium name="WormBaseParasite"/>
        </authorList>
    </citation>
    <scope>IDENTIFICATION</scope>
</reference>
<evidence type="ECO:0000313" key="2">
    <source>
        <dbReference type="Proteomes" id="UP000271162"/>
    </source>
</evidence>
<dbReference type="Proteomes" id="UP000271162">
    <property type="component" value="Unassembled WGS sequence"/>
</dbReference>
<evidence type="ECO:0000313" key="3">
    <source>
        <dbReference type="WBParaSite" id="NBR_0002013901-mRNA-1"/>
    </source>
</evidence>
<dbReference type="EMBL" id="UYSL01024836">
    <property type="protein sequence ID" value="VDL83876.1"/>
    <property type="molecule type" value="Genomic_DNA"/>
</dbReference>
<reference evidence="1 2" key="2">
    <citation type="submission" date="2018-11" db="EMBL/GenBank/DDBJ databases">
        <authorList>
            <consortium name="Pathogen Informatics"/>
        </authorList>
    </citation>
    <scope>NUCLEOTIDE SEQUENCE [LARGE SCALE GENOMIC DNA]</scope>
</reference>
<evidence type="ECO:0000313" key="1">
    <source>
        <dbReference type="EMBL" id="VDL83876.1"/>
    </source>
</evidence>
<accession>A0A0N4YSB7</accession>
<dbReference type="AlphaFoldDB" id="A0A0N4YSB7"/>
<proteinExistence type="predicted"/>